<protein>
    <submittedName>
        <fullName evidence="3">Histidine phosphatase family protein</fullName>
    </submittedName>
</protein>
<comment type="caution">
    <text evidence="3">The sequence shown here is derived from an EMBL/GenBank/DDBJ whole genome shotgun (WGS) entry which is preliminary data.</text>
</comment>
<feature type="active site" description="Tele-phosphohistidine intermediate" evidence="1">
    <location>
        <position position="8"/>
    </location>
</feature>
<dbReference type="Gene3D" id="3.40.50.1240">
    <property type="entry name" value="Phosphoglycerate mutase-like"/>
    <property type="match status" value="1"/>
</dbReference>
<dbReference type="SMART" id="SM00855">
    <property type="entry name" value="PGAM"/>
    <property type="match status" value="1"/>
</dbReference>
<dbReference type="Proteomes" id="UP000824160">
    <property type="component" value="Unassembled WGS sequence"/>
</dbReference>
<evidence type="ECO:0000313" key="3">
    <source>
        <dbReference type="EMBL" id="HIT93972.1"/>
    </source>
</evidence>
<gene>
    <name evidence="3" type="ORF">IAC43_02180</name>
</gene>
<dbReference type="AlphaFoldDB" id="A0A9D1KSC5"/>
<dbReference type="PANTHER" id="PTHR48100">
    <property type="entry name" value="BROAD-SPECIFICITY PHOSPHATASE YOR283W-RELATED"/>
    <property type="match status" value="1"/>
</dbReference>
<dbReference type="InterPro" id="IPR013078">
    <property type="entry name" value="His_Pase_superF_clade-1"/>
</dbReference>
<accession>A0A9D1KSC5</accession>
<sequence length="170" mass="19416">MILYVVRHGEATWNVLNKICGGRSDVPLTEKGRMQAKQLSEKMPFIDRVLCSPMQRARETAEILIQGKTVIRIEPRLREQDFGDFEGMDRGTEAFLKAKKEPACHFPGGESSFQTAARVYGLLDELKAEKSDDSVLLVCHGAIMRIIETYFRDMPLDEFYHYSPENCKLV</sequence>
<reference evidence="3" key="2">
    <citation type="journal article" date="2021" name="PeerJ">
        <title>Extensive microbial diversity within the chicken gut microbiome revealed by metagenomics and culture.</title>
        <authorList>
            <person name="Gilroy R."/>
            <person name="Ravi A."/>
            <person name="Getino M."/>
            <person name="Pursley I."/>
            <person name="Horton D.L."/>
            <person name="Alikhan N.F."/>
            <person name="Baker D."/>
            <person name="Gharbi K."/>
            <person name="Hall N."/>
            <person name="Watson M."/>
            <person name="Adriaenssens E.M."/>
            <person name="Foster-Nyarko E."/>
            <person name="Jarju S."/>
            <person name="Secka A."/>
            <person name="Antonio M."/>
            <person name="Oren A."/>
            <person name="Chaudhuri R.R."/>
            <person name="La Ragione R."/>
            <person name="Hildebrand F."/>
            <person name="Pallen M.J."/>
        </authorList>
    </citation>
    <scope>NUCLEOTIDE SEQUENCE</scope>
    <source>
        <strain evidence="3">ChiBcec7-5410</strain>
    </source>
</reference>
<proteinExistence type="predicted"/>
<feature type="binding site" evidence="2">
    <location>
        <position position="56"/>
    </location>
    <ligand>
        <name>substrate</name>
    </ligand>
</feature>
<evidence type="ECO:0000256" key="2">
    <source>
        <dbReference type="PIRSR" id="PIRSR613078-2"/>
    </source>
</evidence>
<name>A0A9D1KSC5_9FIRM</name>
<feature type="non-terminal residue" evidence="3">
    <location>
        <position position="170"/>
    </location>
</feature>
<evidence type="ECO:0000256" key="1">
    <source>
        <dbReference type="PIRSR" id="PIRSR613078-1"/>
    </source>
</evidence>
<organism evidence="3 4">
    <name type="scientific">Candidatus Faecivivens stercoripullorum</name>
    <dbReference type="NCBI Taxonomy" id="2840805"/>
    <lineage>
        <taxon>Bacteria</taxon>
        <taxon>Bacillati</taxon>
        <taxon>Bacillota</taxon>
        <taxon>Clostridia</taxon>
        <taxon>Eubacteriales</taxon>
        <taxon>Oscillospiraceae</taxon>
        <taxon>Oscillospiraceae incertae sedis</taxon>
        <taxon>Candidatus Faecivivens</taxon>
    </lineage>
</organism>
<feature type="active site" description="Proton donor/acceptor" evidence="1">
    <location>
        <position position="79"/>
    </location>
</feature>
<dbReference type="SUPFAM" id="SSF53254">
    <property type="entry name" value="Phosphoglycerate mutase-like"/>
    <property type="match status" value="1"/>
</dbReference>
<dbReference type="InterPro" id="IPR029033">
    <property type="entry name" value="His_PPase_superfam"/>
</dbReference>
<dbReference type="PROSITE" id="PS00175">
    <property type="entry name" value="PG_MUTASE"/>
    <property type="match status" value="1"/>
</dbReference>
<dbReference type="PIRSF" id="PIRSF000709">
    <property type="entry name" value="6PFK_2-Ptase"/>
    <property type="match status" value="1"/>
</dbReference>
<dbReference type="InterPro" id="IPR050275">
    <property type="entry name" value="PGM_Phosphatase"/>
</dbReference>
<reference evidence="3" key="1">
    <citation type="submission" date="2020-10" db="EMBL/GenBank/DDBJ databases">
        <authorList>
            <person name="Gilroy R."/>
        </authorList>
    </citation>
    <scope>NUCLEOTIDE SEQUENCE</scope>
    <source>
        <strain evidence="3">ChiBcec7-5410</strain>
    </source>
</reference>
<evidence type="ECO:0000313" key="4">
    <source>
        <dbReference type="Proteomes" id="UP000824160"/>
    </source>
</evidence>
<dbReference type="EMBL" id="DVLW01000057">
    <property type="protein sequence ID" value="HIT93972.1"/>
    <property type="molecule type" value="Genomic_DNA"/>
</dbReference>
<dbReference type="InterPro" id="IPR001345">
    <property type="entry name" value="PG/BPGM_mutase_AS"/>
</dbReference>
<feature type="binding site" evidence="2">
    <location>
        <begin position="7"/>
        <end position="14"/>
    </location>
    <ligand>
        <name>substrate</name>
    </ligand>
</feature>
<dbReference type="GO" id="GO:0016791">
    <property type="term" value="F:phosphatase activity"/>
    <property type="evidence" value="ECO:0007669"/>
    <property type="project" value="TreeGrafter"/>
</dbReference>
<dbReference type="Pfam" id="PF00300">
    <property type="entry name" value="His_Phos_1"/>
    <property type="match status" value="1"/>
</dbReference>
<dbReference type="CDD" id="cd07067">
    <property type="entry name" value="HP_PGM_like"/>
    <property type="match status" value="1"/>
</dbReference>